<protein>
    <submittedName>
        <fullName evidence="1">Uncharacterized protein</fullName>
    </submittedName>
</protein>
<accession>A0A0F9AR33</accession>
<sequence>MADEDKARGLSPYDFDRLLAARLGDSKLIPVAKAAIFNDALPAADADWLASAITPTNSPSFLRLYVCVAVAGRFYLTRTVGAATVSEDLNAGSDLVADSAYLFTVEWRTGDSLNF</sequence>
<evidence type="ECO:0000313" key="1">
    <source>
        <dbReference type="EMBL" id="KKK74661.1"/>
    </source>
</evidence>
<gene>
    <name evidence="1" type="ORF">LCGC14_2881560</name>
</gene>
<dbReference type="AlphaFoldDB" id="A0A0F9AR33"/>
<proteinExistence type="predicted"/>
<dbReference type="EMBL" id="LAZR01056214">
    <property type="protein sequence ID" value="KKK74661.1"/>
    <property type="molecule type" value="Genomic_DNA"/>
</dbReference>
<comment type="caution">
    <text evidence="1">The sequence shown here is derived from an EMBL/GenBank/DDBJ whole genome shotgun (WGS) entry which is preliminary data.</text>
</comment>
<name>A0A0F9AR33_9ZZZZ</name>
<feature type="non-terminal residue" evidence="1">
    <location>
        <position position="115"/>
    </location>
</feature>
<reference evidence="1" key="1">
    <citation type="journal article" date="2015" name="Nature">
        <title>Complex archaea that bridge the gap between prokaryotes and eukaryotes.</title>
        <authorList>
            <person name="Spang A."/>
            <person name="Saw J.H."/>
            <person name="Jorgensen S.L."/>
            <person name="Zaremba-Niedzwiedzka K."/>
            <person name="Martijn J."/>
            <person name="Lind A.E."/>
            <person name="van Eijk R."/>
            <person name="Schleper C."/>
            <person name="Guy L."/>
            <person name="Ettema T.J."/>
        </authorList>
    </citation>
    <scope>NUCLEOTIDE SEQUENCE</scope>
</reference>
<organism evidence="1">
    <name type="scientific">marine sediment metagenome</name>
    <dbReference type="NCBI Taxonomy" id="412755"/>
    <lineage>
        <taxon>unclassified sequences</taxon>
        <taxon>metagenomes</taxon>
        <taxon>ecological metagenomes</taxon>
    </lineage>
</organism>